<dbReference type="Proteomes" id="UP000663873">
    <property type="component" value="Unassembled WGS sequence"/>
</dbReference>
<feature type="non-terminal residue" evidence="2">
    <location>
        <position position="1"/>
    </location>
</feature>
<accession>A0A821R8F4</accession>
<evidence type="ECO:0000313" key="1">
    <source>
        <dbReference type="EMBL" id="CAF4839273.1"/>
    </source>
</evidence>
<reference evidence="2" key="1">
    <citation type="submission" date="2021-02" db="EMBL/GenBank/DDBJ databases">
        <authorList>
            <person name="Nowell W R."/>
        </authorList>
    </citation>
    <scope>NUCLEOTIDE SEQUENCE</scope>
</reference>
<dbReference type="AlphaFoldDB" id="A0A821R8F4"/>
<proteinExistence type="predicted"/>
<protein>
    <submittedName>
        <fullName evidence="2">Uncharacterized protein</fullName>
    </submittedName>
</protein>
<comment type="caution">
    <text evidence="2">The sequence shown here is derived from an EMBL/GenBank/DDBJ whole genome shotgun (WGS) entry which is preliminary data.</text>
</comment>
<name>A0A821R8F4_9BILA</name>
<dbReference type="EMBL" id="CAJOBP010057502">
    <property type="protein sequence ID" value="CAF4839273.1"/>
    <property type="molecule type" value="Genomic_DNA"/>
</dbReference>
<dbReference type="EMBL" id="CAJOBP010057514">
    <property type="protein sequence ID" value="CAF4839310.1"/>
    <property type="molecule type" value="Genomic_DNA"/>
</dbReference>
<evidence type="ECO:0000313" key="2">
    <source>
        <dbReference type="EMBL" id="CAF4839310.1"/>
    </source>
</evidence>
<keyword evidence="3" id="KW-1185">Reference proteome</keyword>
<organism evidence="2 3">
    <name type="scientific">Rotaria socialis</name>
    <dbReference type="NCBI Taxonomy" id="392032"/>
    <lineage>
        <taxon>Eukaryota</taxon>
        <taxon>Metazoa</taxon>
        <taxon>Spiralia</taxon>
        <taxon>Gnathifera</taxon>
        <taxon>Rotifera</taxon>
        <taxon>Eurotatoria</taxon>
        <taxon>Bdelloidea</taxon>
        <taxon>Philodinida</taxon>
        <taxon>Philodinidae</taxon>
        <taxon>Rotaria</taxon>
    </lineage>
</organism>
<evidence type="ECO:0000313" key="3">
    <source>
        <dbReference type="Proteomes" id="UP000663873"/>
    </source>
</evidence>
<sequence>FIADLTENLQRQQQKILQSDETILNVYRGIKLDKEEFNKIKHNQGKLISTNGYLLTTRQMEAAADCAKRPARKTDMISVLLHIQCDIKSMDKNILFGNIDQLSDDHDEH</sequence>
<gene>
    <name evidence="1" type="ORF">UJA718_LOCUS42969</name>
    <name evidence="2" type="ORF">UJA718_LOCUS42971</name>
</gene>
<feature type="non-terminal residue" evidence="2">
    <location>
        <position position="109"/>
    </location>
</feature>